<feature type="repeat" description="LDL-receptor class B" evidence="1">
    <location>
        <begin position="10"/>
        <end position="53"/>
    </location>
</feature>
<proteinExistence type="predicted"/>
<dbReference type="Gene3D" id="2.120.10.30">
    <property type="entry name" value="TolB, C-terminal domain"/>
    <property type="match status" value="1"/>
</dbReference>
<dbReference type="PANTHER" id="PTHR46513">
    <property type="entry name" value="VITELLOGENIN RECEPTOR-LIKE PROTEIN-RELATED-RELATED"/>
    <property type="match status" value="1"/>
</dbReference>
<dbReference type="PROSITE" id="PS51120">
    <property type="entry name" value="LDLRB"/>
    <property type="match status" value="2"/>
</dbReference>
<evidence type="ECO:0000256" key="1">
    <source>
        <dbReference type="PROSITE-ProRule" id="PRU00461"/>
    </source>
</evidence>
<feature type="repeat" description="LDL-receptor class B" evidence="1">
    <location>
        <begin position="54"/>
        <end position="96"/>
    </location>
</feature>
<dbReference type="Proteomes" id="UP001266305">
    <property type="component" value="Unassembled WGS sequence"/>
</dbReference>
<dbReference type="SMART" id="SM00135">
    <property type="entry name" value="LY"/>
    <property type="match status" value="1"/>
</dbReference>
<accession>A0ABQ9WBP3</accession>
<protein>
    <submittedName>
        <fullName evidence="2">Uncharacterized protein</fullName>
    </submittedName>
</protein>
<dbReference type="InterPro" id="IPR011042">
    <property type="entry name" value="6-blade_b-propeller_TolB-like"/>
</dbReference>
<comment type="caution">
    <text evidence="2">The sequence shown here is derived from an EMBL/GenBank/DDBJ whole genome shotgun (WGS) entry which is preliminary data.</text>
</comment>
<organism evidence="2 3">
    <name type="scientific">Saguinus oedipus</name>
    <name type="common">Cotton-top tamarin</name>
    <name type="synonym">Oedipomidas oedipus</name>
    <dbReference type="NCBI Taxonomy" id="9490"/>
    <lineage>
        <taxon>Eukaryota</taxon>
        <taxon>Metazoa</taxon>
        <taxon>Chordata</taxon>
        <taxon>Craniata</taxon>
        <taxon>Vertebrata</taxon>
        <taxon>Euteleostomi</taxon>
        <taxon>Mammalia</taxon>
        <taxon>Eutheria</taxon>
        <taxon>Euarchontoglires</taxon>
        <taxon>Primates</taxon>
        <taxon>Haplorrhini</taxon>
        <taxon>Platyrrhini</taxon>
        <taxon>Cebidae</taxon>
        <taxon>Callitrichinae</taxon>
        <taxon>Saguinus</taxon>
    </lineage>
</organism>
<sequence>MALHADIAAQKLFWADLSQKAIFSTSIDDRVSRHVKMIDSVYNPVATAVDWVYKTIFWTDAASKTMSAATLDGTKRKFLFNSDLGEPACITVDPLSGFVY</sequence>
<name>A0ABQ9WBP3_SAGOE</name>
<dbReference type="EMBL" id="JASSZA010000001">
    <property type="protein sequence ID" value="KAK2118900.1"/>
    <property type="molecule type" value="Genomic_DNA"/>
</dbReference>
<dbReference type="SUPFAM" id="SSF63825">
    <property type="entry name" value="YWTD domain"/>
    <property type="match status" value="1"/>
</dbReference>
<evidence type="ECO:0000313" key="3">
    <source>
        <dbReference type="Proteomes" id="UP001266305"/>
    </source>
</evidence>
<gene>
    <name evidence="2" type="ORF">P7K49_000286</name>
</gene>
<dbReference type="Pfam" id="PF00058">
    <property type="entry name" value="Ldl_recept_b"/>
    <property type="match status" value="2"/>
</dbReference>
<dbReference type="InterPro" id="IPR050778">
    <property type="entry name" value="Cueball_EGF_LRP_Nidogen"/>
</dbReference>
<dbReference type="InterPro" id="IPR000033">
    <property type="entry name" value="LDLR_classB_rpt"/>
</dbReference>
<keyword evidence="3" id="KW-1185">Reference proteome</keyword>
<reference evidence="2 3" key="1">
    <citation type="submission" date="2023-05" db="EMBL/GenBank/DDBJ databases">
        <title>B98-5 Cell Line De Novo Hybrid Assembly: An Optical Mapping Approach.</title>
        <authorList>
            <person name="Kananen K."/>
            <person name="Auerbach J.A."/>
            <person name="Kautto E."/>
            <person name="Blachly J.S."/>
        </authorList>
    </citation>
    <scope>NUCLEOTIDE SEQUENCE [LARGE SCALE GENOMIC DNA]</scope>
    <source>
        <strain evidence="2">B95-8</strain>
        <tissue evidence="2">Cell line</tissue>
    </source>
</reference>
<dbReference type="PANTHER" id="PTHR46513:SF13">
    <property type="entry name" value="EGF-LIKE DOMAIN-CONTAINING PROTEIN"/>
    <property type="match status" value="1"/>
</dbReference>
<evidence type="ECO:0000313" key="2">
    <source>
        <dbReference type="EMBL" id="KAK2118900.1"/>
    </source>
</evidence>